<dbReference type="PROSITE" id="PS51257">
    <property type="entry name" value="PROKAR_LIPOPROTEIN"/>
    <property type="match status" value="1"/>
</dbReference>
<feature type="signal peptide" evidence="1">
    <location>
        <begin position="1"/>
        <end position="20"/>
    </location>
</feature>
<proteinExistence type="predicted"/>
<evidence type="ECO:0000313" key="2">
    <source>
        <dbReference type="EMBL" id="RSK41779.1"/>
    </source>
</evidence>
<gene>
    <name evidence="2" type="ORF">EJA19_02550</name>
</gene>
<feature type="chain" id="PRO_5018581963" description="Lipocalin-like domain-containing protein" evidence="1">
    <location>
        <begin position="21"/>
        <end position="143"/>
    </location>
</feature>
<dbReference type="RefSeq" id="WP_125466771.1">
    <property type="nucleotide sequence ID" value="NZ_RWBG01000001.1"/>
</dbReference>
<keyword evidence="1" id="KW-0732">Signal</keyword>
<protein>
    <recommendedName>
        <fullName evidence="4">Lipocalin-like domain-containing protein</fullName>
    </recommendedName>
</protein>
<dbReference type="Proteomes" id="UP000270620">
    <property type="component" value="Unassembled WGS sequence"/>
</dbReference>
<evidence type="ECO:0000256" key="1">
    <source>
        <dbReference type="SAM" id="SignalP"/>
    </source>
</evidence>
<evidence type="ECO:0008006" key="4">
    <source>
        <dbReference type="Google" id="ProtNLM"/>
    </source>
</evidence>
<evidence type="ECO:0000313" key="3">
    <source>
        <dbReference type="Proteomes" id="UP000270620"/>
    </source>
</evidence>
<reference evidence="2 3" key="1">
    <citation type="submission" date="2018-12" db="EMBL/GenBank/DDBJ databases">
        <title>Mangrovimonas spongiae sp. nov., a novel member of the genus Mangrovimonas isolated from marine sponge.</title>
        <authorList>
            <person name="Zhuang L."/>
            <person name="Luo L."/>
        </authorList>
    </citation>
    <scope>NUCLEOTIDE SEQUENCE [LARGE SCALE GENOMIC DNA]</scope>
    <source>
        <strain evidence="2 3">HN-E26</strain>
    </source>
</reference>
<dbReference type="AlphaFoldDB" id="A0A3R9P0T4"/>
<dbReference type="EMBL" id="RWBG01000001">
    <property type="protein sequence ID" value="RSK41779.1"/>
    <property type="molecule type" value="Genomic_DNA"/>
</dbReference>
<organism evidence="2 3">
    <name type="scientific">Mangrovimonas spongiae</name>
    <dbReference type="NCBI Taxonomy" id="2494697"/>
    <lineage>
        <taxon>Bacteria</taxon>
        <taxon>Pseudomonadati</taxon>
        <taxon>Bacteroidota</taxon>
        <taxon>Flavobacteriia</taxon>
        <taxon>Flavobacteriales</taxon>
        <taxon>Flavobacteriaceae</taxon>
        <taxon>Mangrovimonas</taxon>
    </lineage>
</organism>
<name>A0A3R9P0T4_9FLAO</name>
<comment type="caution">
    <text evidence="2">The sequence shown here is derived from an EMBL/GenBank/DDBJ whole genome shotgun (WGS) entry which is preliminary data.</text>
</comment>
<accession>A0A3R9P0T4</accession>
<sequence length="143" mass="16249">MKTIALIIPMLFFFAISCKAQSQTNLYDAQEITGVWNWQNDNGKHITEIKLNFVDSNENELQGNYCSVFFNGSKVDCEELESSYCINLSRTEDNTYEGTFQSFSHGGTGTLRIIYDAINDSITLDVLTSEGVFYLPQHTTFNR</sequence>
<keyword evidence="3" id="KW-1185">Reference proteome</keyword>
<dbReference type="OrthoDB" id="1448841at2"/>